<keyword evidence="2" id="KW-1185">Reference proteome</keyword>
<accession>A0A5C4U435</accession>
<dbReference type="GO" id="GO:0003989">
    <property type="term" value="F:acetyl-CoA carboxylase activity"/>
    <property type="evidence" value="ECO:0007669"/>
    <property type="project" value="InterPro"/>
</dbReference>
<sequence>MSAPEFQVVRGNPSDDEVAALSAVLAQITAEAQSDARGDRNLWGQHQSRRREHVYNPNAFRNVSYF</sequence>
<name>A0A5C4U435_9CORY</name>
<reference evidence="1 2" key="1">
    <citation type="submission" date="2019-06" db="EMBL/GenBank/DDBJ databases">
        <authorList>
            <person name="Li J."/>
        </authorList>
    </citation>
    <scope>NUCLEOTIDE SEQUENCE [LARGE SCALE GENOMIC DNA]</scope>
    <source>
        <strain evidence="1 2">LMG 28165</strain>
    </source>
</reference>
<proteinExistence type="predicted"/>
<gene>
    <name evidence="1" type="ORF">FHE74_04380</name>
</gene>
<evidence type="ECO:0000313" key="1">
    <source>
        <dbReference type="EMBL" id="TNL98442.1"/>
    </source>
</evidence>
<dbReference type="RefSeq" id="WP_139465287.1">
    <property type="nucleotide sequence ID" value="NZ_VDHJ01000005.1"/>
</dbReference>
<organism evidence="1 2">
    <name type="scientific">Corynebacterium tapiri</name>
    <dbReference type="NCBI Taxonomy" id="1448266"/>
    <lineage>
        <taxon>Bacteria</taxon>
        <taxon>Bacillati</taxon>
        <taxon>Actinomycetota</taxon>
        <taxon>Actinomycetes</taxon>
        <taxon>Mycobacteriales</taxon>
        <taxon>Corynebacteriaceae</taxon>
        <taxon>Corynebacterium</taxon>
    </lineage>
</organism>
<dbReference type="InterPro" id="IPR032716">
    <property type="entry name" value="ACC_epsilon"/>
</dbReference>
<evidence type="ECO:0000313" key="2">
    <source>
        <dbReference type="Proteomes" id="UP000312032"/>
    </source>
</evidence>
<dbReference type="OrthoDB" id="4419219at2"/>
<dbReference type="Pfam" id="PF13822">
    <property type="entry name" value="ACC_epsilon"/>
    <property type="match status" value="1"/>
</dbReference>
<dbReference type="AlphaFoldDB" id="A0A5C4U435"/>
<dbReference type="GO" id="GO:0004658">
    <property type="term" value="F:propionyl-CoA carboxylase activity"/>
    <property type="evidence" value="ECO:0007669"/>
    <property type="project" value="InterPro"/>
</dbReference>
<dbReference type="Proteomes" id="UP000312032">
    <property type="component" value="Unassembled WGS sequence"/>
</dbReference>
<comment type="caution">
    <text evidence="1">The sequence shown here is derived from an EMBL/GenBank/DDBJ whole genome shotgun (WGS) entry which is preliminary data.</text>
</comment>
<dbReference type="EMBL" id="VDHJ01000005">
    <property type="protein sequence ID" value="TNL98442.1"/>
    <property type="molecule type" value="Genomic_DNA"/>
</dbReference>
<protein>
    <submittedName>
        <fullName evidence="1">Acyl-CoA carboxylase subunit epsilon</fullName>
    </submittedName>
</protein>